<name>A0ABP9Y227_9FUNG</name>
<accession>A0ABP9Y227</accession>
<evidence type="ECO:0000313" key="2">
    <source>
        <dbReference type="Proteomes" id="UP001476247"/>
    </source>
</evidence>
<reference evidence="1 2" key="1">
    <citation type="submission" date="2024-04" db="EMBL/GenBank/DDBJ databases">
        <title>genome sequences of Mucor flavus KT1a and Helicostylum pulchrum KT1b strains isolation_sourced from the surface of a dry-aged beef.</title>
        <authorList>
            <person name="Toyotome T."/>
            <person name="Hosono M."/>
            <person name="Torimaru M."/>
            <person name="Fukuda K."/>
            <person name="Mikami N."/>
        </authorList>
    </citation>
    <scope>NUCLEOTIDE SEQUENCE [LARGE SCALE GENOMIC DNA]</scope>
    <source>
        <strain evidence="1 2">KT1b</strain>
    </source>
</reference>
<protein>
    <submittedName>
        <fullName evidence="1">Uncharacterized protein</fullName>
    </submittedName>
</protein>
<evidence type="ECO:0000313" key="1">
    <source>
        <dbReference type="EMBL" id="GAA5801044.1"/>
    </source>
</evidence>
<dbReference type="EMBL" id="BAABUJ010000017">
    <property type="protein sequence ID" value="GAA5801044.1"/>
    <property type="molecule type" value="Genomic_DNA"/>
</dbReference>
<organism evidence="1 2">
    <name type="scientific">Helicostylum pulchrum</name>
    <dbReference type="NCBI Taxonomy" id="562976"/>
    <lineage>
        <taxon>Eukaryota</taxon>
        <taxon>Fungi</taxon>
        <taxon>Fungi incertae sedis</taxon>
        <taxon>Mucoromycota</taxon>
        <taxon>Mucoromycotina</taxon>
        <taxon>Mucoromycetes</taxon>
        <taxon>Mucorales</taxon>
        <taxon>Mucorineae</taxon>
        <taxon>Mucoraceae</taxon>
        <taxon>Helicostylum</taxon>
    </lineage>
</organism>
<gene>
    <name evidence="1" type="ORF">HPULCUR_006486</name>
</gene>
<keyword evidence="2" id="KW-1185">Reference proteome</keyword>
<sequence length="402" mass="46910">MQYNQGDDSASNRWQAWVQEESARIHVTDTQDSPNVIHDLVPPTAPLNSLPVTINMQTYNIQSKYGPIFDCVSYDVDNHYRYGRETTCGFHVHKISWDRVRSYIDSGSTIHVEITDLRACPLYNYTFCNVFNLTNNYDKTPPHRLPNCYCGYPVELEEERNGDFCSFFFVCKNLHKQRDERCTCYVDAKEVFFAKSEDMLHTHVDVETYQVCEREQRARLEHFENEHRSNLLATLSAEPTTGATYNSVVPVSIMEANQKFASYSESTPVIPSLAPNKTSYELQEEALSLEHSLSRIKQNMKLLINNFKMRVPNHMIKGIYLRSEQELFLRINGQERVSNIEAGMLELAQKHEKQTKEFELYKEKVLEQYEYKKCKVCYSRDIEYILVPCFHFGKCLIRTIAD</sequence>
<comment type="caution">
    <text evidence="1">The sequence shown here is derived from an EMBL/GenBank/DDBJ whole genome shotgun (WGS) entry which is preliminary data.</text>
</comment>
<dbReference type="Proteomes" id="UP001476247">
    <property type="component" value="Unassembled WGS sequence"/>
</dbReference>
<proteinExistence type="predicted"/>